<evidence type="ECO:0000256" key="5">
    <source>
        <dbReference type="ARBA" id="ARBA00022840"/>
    </source>
</evidence>
<dbReference type="InterPro" id="IPR017871">
    <property type="entry name" value="ABC_transporter-like_CS"/>
</dbReference>
<dbReference type="Gene3D" id="3.40.50.300">
    <property type="entry name" value="P-loop containing nucleotide triphosphate hydrolases"/>
    <property type="match status" value="1"/>
</dbReference>
<evidence type="ECO:0000256" key="4">
    <source>
        <dbReference type="ARBA" id="ARBA00022741"/>
    </source>
</evidence>
<protein>
    <submittedName>
        <fullName evidence="7">ABC-2 type transport system ATP-binding protein</fullName>
    </submittedName>
</protein>
<gene>
    <name evidence="7" type="ORF">B0I21_104204</name>
</gene>
<evidence type="ECO:0000313" key="8">
    <source>
        <dbReference type="Proteomes" id="UP000294752"/>
    </source>
</evidence>
<feature type="domain" description="ABC transporter" evidence="6">
    <location>
        <begin position="15"/>
        <end position="250"/>
    </location>
</feature>
<evidence type="ECO:0000259" key="6">
    <source>
        <dbReference type="PROSITE" id="PS50893"/>
    </source>
</evidence>
<organism evidence="7 8">
    <name type="scientific">Sphingobacterium paludis</name>
    <dbReference type="NCBI Taxonomy" id="1476465"/>
    <lineage>
        <taxon>Bacteria</taxon>
        <taxon>Pseudomonadati</taxon>
        <taxon>Bacteroidota</taxon>
        <taxon>Sphingobacteriia</taxon>
        <taxon>Sphingobacteriales</taxon>
        <taxon>Sphingobacteriaceae</taxon>
        <taxon>Sphingobacterium</taxon>
    </lineage>
</organism>
<accession>A0A4V3E1M8</accession>
<dbReference type="SUPFAM" id="SSF52540">
    <property type="entry name" value="P-loop containing nucleoside triphosphate hydrolases"/>
    <property type="match status" value="1"/>
</dbReference>
<dbReference type="GO" id="GO:0016887">
    <property type="term" value="F:ATP hydrolysis activity"/>
    <property type="evidence" value="ECO:0007669"/>
    <property type="project" value="InterPro"/>
</dbReference>
<dbReference type="InterPro" id="IPR003439">
    <property type="entry name" value="ABC_transporter-like_ATP-bd"/>
</dbReference>
<reference evidence="7 8" key="1">
    <citation type="submission" date="2019-03" db="EMBL/GenBank/DDBJ databases">
        <title>Genomic Encyclopedia of Type Strains, Phase III (KMG-III): the genomes of soil and plant-associated and newly described type strains.</title>
        <authorList>
            <person name="Whitman W."/>
        </authorList>
    </citation>
    <scope>NUCLEOTIDE SEQUENCE [LARGE SCALE GENOMIC DNA]</scope>
    <source>
        <strain evidence="7 8">CGMCC 1.12801</strain>
    </source>
</reference>
<dbReference type="EMBL" id="SNZV01000004">
    <property type="protein sequence ID" value="TDS13878.1"/>
    <property type="molecule type" value="Genomic_DNA"/>
</dbReference>
<dbReference type="InterPro" id="IPR003593">
    <property type="entry name" value="AAA+_ATPase"/>
</dbReference>
<dbReference type="SMART" id="SM00382">
    <property type="entry name" value="AAA"/>
    <property type="match status" value="1"/>
</dbReference>
<evidence type="ECO:0000313" key="7">
    <source>
        <dbReference type="EMBL" id="TDS13878.1"/>
    </source>
</evidence>
<keyword evidence="3" id="KW-0536">Nodulation</keyword>
<keyword evidence="4" id="KW-0547">Nucleotide-binding</keyword>
<dbReference type="InterPro" id="IPR027417">
    <property type="entry name" value="P-loop_NTPase"/>
</dbReference>
<evidence type="ECO:0000256" key="3">
    <source>
        <dbReference type="ARBA" id="ARBA00022458"/>
    </source>
</evidence>
<keyword evidence="8" id="KW-1185">Reference proteome</keyword>
<comment type="similarity">
    <text evidence="1">Belongs to the ABC transporter superfamily.</text>
</comment>
<sequence length="263" mass="29888">MICIQDVSMTFPIPKKYIDYLFFRRSRYFQALTNVNLTIEDGDRVAFLGVNGAGKTTLLKLIGGLLYPSLGMIEVNRYDTVKDNINSRNSVGFVLNEERSFYWRLSGFENLEFFGILDNLHGDLLRDKIRELIRLVGLDGAENKQVATYSSGMKQRLALARGLLRDPKILILDEPTRTLDPKAVIEIKSLISSKIHSSTKRTLLIATHRFDEAEELCNKVCIMNKGQVLVCDTVESIKSKHSTIESFYHNVMNENNSSLCISR</sequence>
<dbReference type="PROSITE" id="PS50893">
    <property type="entry name" value="ABC_TRANSPORTER_2"/>
    <property type="match status" value="1"/>
</dbReference>
<dbReference type="PANTHER" id="PTHR42711:SF5">
    <property type="entry name" value="ABC TRANSPORTER ATP-BINDING PROTEIN NATA"/>
    <property type="match status" value="1"/>
</dbReference>
<keyword evidence="2" id="KW-0813">Transport</keyword>
<dbReference type="PROSITE" id="PS00211">
    <property type="entry name" value="ABC_TRANSPORTER_1"/>
    <property type="match status" value="1"/>
</dbReference>
<proteinExistence type="inferred from homology"/>
<dbReference type="Pfam" id="PF00005">
    <property type="entry name" value="ABC_tran"/>
    <property type="match status" value="1"/>
</dbReference>
<dbReference type="Proteomes" id="UP000294752">
    <property type="component" value="Unassembled WGS sequence"/>
</dbReference>
<keyword evidence="5 7" id="KW-0067">ATP-binding</keyword>
<dbReference type="InterPro" id="IPR050763">
    <property type="entry name" value="ABC_transporter_ATP-binding"/>
</dbReference>
<evidence type="ECO:0000256" key="1">
    <source>
        <dbReference type="ARBA" id="ARBA00005417"/>
    </source>
</evidence>
<dbReference type="OrthoDB" id="9801987at2"/>
<dbReference type="GO" id="GO:0005524">
    <property type="term" value="F:ATP binding"/>
    <property type="evidence" value="ECO:0007669"/>
    <property type="project" value="UniProtKB-KW"/>
</dbReference>
<dbReference type="PANTHER" id="PTHR42711">
    <property type="entry name" value="ABC TRANSPORTER ATP-BINDING PROTEIN"/>
    <property type="match status" value="1"/>
</dbReference>
<evidence type="ECO:0000256" key="2">
    <source>
        <dbReference type="ARBA" id="ARBA00022448"/>
    </source>
</evidence>
<comment type="caution">
    <text evidence="7">The sequence shown here is derived from an EMBL/GenBank/DDBJ whole genome shotgun (WGS) entry which is preliminary data.</text>
</comment>
<dbReference type="AlphaFoldDB" id="A0A4V3E1M8"/>
<name>A0A4V3E1M8_9SPHI</name>